<dbReference type="PROSITE" id="PS51670">
    <property type="entry name" value="SHKT"/>
    <property type="match status" value="1"/>
</dbReference>
<dbReference type="EMBL" id="BLLK01000046">
    <property type="protein sequence ID" value="GFH53023.1"/>
    <property type="molecule type" value="Genomic_DNA"/>
</dbReference>
<organism evidence="4 5">
    <name type="scientific">Chaetoceros tenuissimus</name>
    <dbReference type="NCBI Taxonomy" id="426638"/>
    <lineage>
        <taxon>Eukaryota</taxon>
        <taxon>Sar</taxon>
        <taxon>Stramenopiles</taxon>
        <taxon>Ochrophyta</taxon>
        <taxon>Bacillariophyta</taxon>
        <taxon>Coscinodiscophyceae</taxon>
        <taxon>Chaetocerotophycidae</taxon>
        <taxon>Chaetocerotales</taxon>
        <taxon>Chaetocerotaceae</taxon>
        <taxon>Chaetoceros</taxon>
    </lineage>
</organism>
<evidence type="ECO:0000313" key="5">
    <source>
        <dbReference type="Proteomes" id="UP001054902"/>
    </source>
</evidence>
<proteinExistence type="inferred from homology"/>
<dbReference type="PANTHER" id="PTHR42693">
    <property type="entry name" value="ARYLSULFATASE FAMILY MEMBER"/>
    <property type="match status" value="1"/>
</dbReference>
<name>A0AAD3CW11_9STRA</name>
<protein>
    <submittedName>
        <fullName evidence="4">DUF4976 domain-containing protein</fullName>
    </submittedName>
</protein>
<dbReference type="InterPro" id="IPR000917">
    <property type="entry name" value="Sulfatase_N"/>
</dbReference>
<dbReference type="PANTHER" id="PTHR42693:SF53">
    <property type="entry name" value="ENDO-4-O-SULFATASE"/>
    <property type="match status" value="1"/>
</dbReference>
<keyword evidence="5" id="KW-1185">Reference proteome</keyword>
<dbReference type="InterPro" id="IPR017850">
    <property type="entry name" value="Alkaline_phosphatase_core_sf"/>
</dbReference>
<sequence>MIMTDEHHFKTLGCYRDLMEEKHAFPWGKGAKVDTPNIDRLANEGAIFKNYYTVTPLCTPSRASFMSGKYPTKTGESYQNHGAMDESIVTFAEYLRNKKDYYTGYFGKWHLDGKPKPGIGVESNARKFGFVENKYRVNRGHWKFFDIVDWNVEVFEYNKKSEGMFEGRMEENYSTDFLFDRGIDFIKRQIRRENHFAMVLSISDPHAPNDVRPPYDTMYKDMNFQLPETAVMAAKGEPSIPFWTMVGNAIKEGDADEVLKEKETDDFYQRYMMEYFGMVKLLDDNVGKLLGFLDQQNLTNNTIIVFTSDHGDQLWEHGKMNKGTAYEGSLKIPHIIRYPNKIPAGKVIEEPFTSIDFTPTILGMMGVEVNDAEQNFDGIDASSFLLNNETDRSLLGDNHIRFAFDVAKQGKGRWASAIMQDLKLVLSKQEVPWLFDLKRDPDEVINFYNDPEYQNVTSLLKSALLVEVNDKNIPNSFFDDSKLVLWDTPKCRDSPDAIQKYKWGFCSQISTDGVSRKYSNRRCDWKFVKEACPLTCNLCCEDSEGFMMKRSELLSCASLVKKGMCNQKKVQDFCPKSCGMCQDQSIVE</sequence>
<evidence type="ECO:0000256" key="2">
    <source>
        <dbReference type="ARBA" id="ARBA00022801"/>
    </source>
</evidence>
<feature type="domain" description="ShKT" evidence="3">
    <location>
        <begin position="540"/>
        <end position="581"/>
    </location>
</feature>
<reference evidence="4 5" key="1">
    <citation type="journal article" date="2021" name="Sci. Rep.">
        <title>The genome of the diatom Chaetoceros tenuissimus carries an ancient integrated fragment of an extant virus.</title>
        <authorList>
            <person name="Hongo Y."/>
            <person name="Kimura K."/>
            <person name="Takaki Y."/>
            <person name="Yoshida Y."/>
            <person name="Baba S."/>
            <person name="Kobayashi G."/>
            <person name="Nagasaki K."/>
            <person name="Hano T."/>
            <person name="Tomaru Y."/>
        </authorList>
    </citation>
    <scope>NUCLEOTIDE SEQUENCE [LARGE SCALE GENOMIC DNA]</scope>
    <source>
        <strain evidence="4 5">NIES-3715</strain>
    </source>
</reference>
<dbReference type="InterPro" id="IPR050738">
    <property type="entry name" value="Sulfatase"/>
</dbReference>
<comment type="caution">
    <text evidence="4">The sequence shown here is derived from an EMBL/GenBank/DDBJ whole genome shotgun (WGS) entry which is preliminary data.</text>
</comment>
<evidence type="ECO:0000256" key="1">
    <source>
        <dbReference type="ARBA" id="ARBA00008779"/>
    </source>
</evidence>
<evidence type="ECO:0000259" key="3">
    <source>
        <dbReference type="PROSITE" id="PS51670"/>
    </source>
</evidence>
<dbReference type="Pfam" id="PF00884">
    <property type="entry name" value="Sulfatase"/>
    <property type="match status" value="1"/>
</dbReference>
<comment type="similarity">
    <text evidence="1">Belongs to the sulfatase family.</text>
</comment>
<dbReference type="AlphaFoldDB" id="A0AAD3CW11"/>
<dbReference type="SMART" id="SM00254">
    <property type="entry name" value="ShKT"/>
    <property type="match status" value="2"/>
</dbReference>
<dbReference type="Pfam" id="PF01549">
    <property type="entry name" value="ShK"/>
    <property type="match status" value="2"/>
</dbReference>
<gene>
    <name evidence="4" type="ORF">CTEN210_09499</name>
</gene>
<dbReference type="InterPro" id="IPR003582">
    <property type="entry name" value="ShKT_dom"/>
</dbReference>
<keyword evidence="2" id="KW-0378">Hydrolase</keyword>
<dbReference type="Proteomes" id="UP001054902">
    <property type="component" value="Unassembled WGS sequence"/>
</dbReference>
<dbReference type="SUPFAM" id="SSF53649">
    <property type="entry name" value="Alkaline phosphatase-like"/>
    <property type="match status" value="1"/>
</dbReference>
<evidence type="ECO:0000313" key="4">
    <source>
        <dbReference type="EMBL" id="GFH53023.1"/>
    </source>
</evidence>
<accession>A0AAD3CW11</accession>
<dbReference type="GO" id="GO:0004065">
    <property type="term" value="F:arylsulfatase activity"/>
    <property type="evidence" value="ECO:0007669"/>
    <property type="project" value="TreeGrafter"/>
</dbReference>
<dbReference type="Gene3D" id="3.40.720.10">
    <property type="entry name" value="Alkaline Phosphatase, subunit A"/>
    <property type="match status" value="1"/>
</dbReference>